<evidence type="ECO:0000256" key="1">
    <source>
        <dbReference type="ARBA" id="ARBA00022737"/>
    </source>
</evidence>
<dbReference type="EMBL" id="JAAGAX010000006">
    <property type="protein sequence ID" value="KAF2311474.1"/>
    <property type="molecule type" value="Genomic_DNA"/>
</dbReference>
<keyword evidence="6" id="KW-1185">Reference proteome</keyword>
<evidence type="ECO:0000256" key="3">
    <source>
        <dbReference type="PROSITE-ProRule" id="PRU00703"/>
    </source>
</evidence>
<feature type="domain" description="CBS" evidence="4">
    <location>
        <begin position="62"/>
        <end position="123"/>
    </location>
</feature>
<dbReference type="InterPro" id="IPR046342">
    <property type="entry name" value="CBS_dom_sf"/>
</dbReference>
<sequence length="146" mass="16562">MLLLLSKYKMKSVPVIALGDDWKIDSIITQSAVIHMLAECAGLQWFESWGTKKLSEIGLPSMSHNHIIKVYEEEPVLQAFKLMRKKRIGAVPVVESDGRMAVGNISLGDVHFLLTAPEIYRDYRFGTSSYISFVLSFTVHYHYVLV</sequence>
<reference evidence="5 6" key="1">
    <citation type="journal article" date="2020" name="Mol. Plant">
        <title>The Chromosome-Based Rubber Tree Genome Provides New Insights into Spurge Genome Evolution and Rubber Biosynthesis.</title>
        <authorList>
            <person name="Liu J."/>
            <person name="Shi C."/>
            <person name="Shi C.C."/>
            <person name="Li W."/>
            <person name="Zhang Q.J."/>
            <person name="Zhang Y."/>
            <person name="Li K."/>
            <person name="Lu H.F."/>
            <person name="Shi C."/>
            <person name="Zhu S.T."/>
            <person name="Xiao Z.Y."/>
            <person name="Nan H."/>
            <person name="Yue Y."/>
            <person name="Zhu X.G."/>
            <person name="Wu Y."/>
            <person name="Hong X.N."/>
            <person name="Fan G.Y."/>
            <person name="Tong Y."/>
            <person name="Zhang D."/>
            <person name="Mao C.L."/>
            <person name="Liu Y.L."/>
            <person name="Hao S.J."/>
            <person name="Liu W.Q."/>
            <person name="Lv M.Q."/>
            <person name="Zhang H.B."/>
            <person name="Liu Y."/>
            <person name="Hu-Tang G.R."/>
            <person name="Wang J.P."/>
            <person name="Wang J.H."/>
            <person name="Sun Y.H."/>
            <person name="Ni S.B."/>
            <person name="Chen W.B."/>
            <person name="Zhang X.C."/>
            <person name="Jiao Y.N."/>
            <person name="Eichler E.E."/>
            <person name="Li G.H."/>
            <person name="Liu X."/>
            <person name="Gao L.Z."/>
        </authorList>
    </citation>
    <scope>NUCLEOTIDE SEQUENCE [LARGE SCALE GENOMIC DNA]</scope>
    <source>
        <strain evidence="6">cv. GT1</strain>
        <tissue evidence="5">Leaf</tissue>
    </source>
</reference>
<evidence type="ECO:0000259" key="4">
    <source>
        <dbReference type="PROSITE" id="PS51371"/>
    </source>
</evidence>
<dbReference type="PANTHER" id="PTHR13780">
    <property type="entry name" value="AMP-ACTIVATED PROTEIN KINASE, GAMMA REGULATORY SUBUNIT"/>
    <property type="match status" value="1"/>
</dbReference>
<dbReference type="PROSITE" id="PS51371">
    <property type="entry name" value="CBS"/>
    <property type="match status" value="1"/>
</dbReference>
<dbReference type="SUPFAM" id="SSF54631">
    <property type="entry name" value="CBS-domain pair"/>
    <property type="match status" value="1"/>
</dbReference>
<evidence type="ECO:0000313" key="6">
    <source>
        <dbReference type="Proteomes" id="UP000467840"/>
    </source>
</evidence>
<dbReference type="InterPro" id="IPR000644">
    <property type="entry name" value="CBS_dom"/>
</dbReference>
<dbReference type="PANTHER" id="PTHR13780:SF36">
    <property type="entry name" value="CBS DOMAIN-CONTAINING PROTEIN"/>
    <property type="match status" value="1"/>
</dbReference>
<dbReference type="CDD" id="cd02205">
    <property type="entry name" value="CBS_pair_SF"/>
    <property type="match status" value="1"/>
</dbReference>
<dbReference type="SMART" id="SM00116">
    <property type="entry name" value="CBS"/>
    <property type="match status" value="1"/>
</dbReference>
<name>A0A6A6ME02_HEVBR</name>
<gene>
    <name evidence="5" type="ORF">GH714_024148</name>
</gene>
<comment type="caution">
    <text evidence="5">The sequence shown here is derived from an EMBL/GenBank/DDBJ whole genome shotgun (WGS) entry which is preliminary data.</text>
</comment>
<dbReference type="AlphaFoldDB" id="A0A6A6ME02"/>
<evidence type="ECO:0000256" key="2">
    <source>
        <dbReference type="ARBA" id="ARBA00023122"/>
    </source>
</evidence>
<dbReference type="Pfam" id="PF00571">
    <property type="entry name" value="CBS"/>
    <property type="match status" value="1"/>
</dbReference>
<keyword evidence="2 3" id="KW-0129">CBS domain</keyword>
<keyword evidence="1" id="KW-0677">Repeat</keyword>
<proteinExistence type="predicted"/>
<organism evidence="5 6">
    <name type="scientific">Hevea brasiliensis</name>
    <name type="common">Para rubber tree</name>
    <name type="synonym">Siphonia brasiliensis</name>
    <dbReference type="NCBI Taxonomy" id="3981"/>
    <lineage>
        <taxon>Eukaryota</taxon>
        <taxon>Viridiplantae</taxon>
        <taxon>Streptophyta</taxon>
        <taxon>Embryophyta</taxon>
        <taxon>Tracheophyta</taxon>
        <taxon>Spermatophyta</taxon>
        <taxon>Magnoliopsida</taxon>
        <taxon>eudicotyledons</taxon>
        <taxon>Gunneridae</taxon>
        <taxon>Pentapetalae</taxon>
        <taxon>rosids</taxon>
        <taxon>fabids</taxon>
        <taxon>Malpighiales</taxon>
        <taxon>Euphorbiaceae</taxon>
        <taxon>Crotonoideae</taxon>
        <taxon>Micrandreae</taxon>
        <taxon>Hevea</taxon>
    </lineage>
</organism>
<dbReference type="InterPro" id="IPR050511">
    <property type="entry name" value="AMPK_gamma/SDS23_families"/>
</dbReference>
<dbReference type="Gene3D" id="3.10.580.10">
    <property type="entry name" value="CBS-domain"/>
    <property type="match status" value="1"/>
</dbReference>
<accession>A0A6A6ME02</accession>
<evidence type="ECO:0000313" key="5">
    <source>
        <dbReference type="EMBL" id="KAF2311474.1"/>
    </source>
</evidence>
<dbReference type="Proteomes" id="UP000467840">
    <property type="component" value="Chromosome 14"/>
</dbReference>
<protein>
    <recommendedName>
        <fullName evidence="4">CBS domain-containing protein</fullName>
    </recommendedName>
</protein>